<dbReference type="Pfam" id="PF07681">
    <property type="entry name" value="DoxX"/>
    <property type="match status" value="1"/>
</dbReference>
<protein>
    <submittedName>
        <fullName evidence="6">DoxX family protein</fullName>
    </submittedName>
</protein>
<reference evidence="6" key="1">
    <citation type="submission" date="2022-08" db="EMBL/GenBank/DDBJ databases">
        <authorList>
            <person name="Deng Y."/>
            <person name="Han X.-F."/>
            <person name="Zhang Y.-Q."/>
        </authorList>
    </citation>
    <scope>NUCLEOTIDE SEQUENCE</scope>
    <source>
        <strain evidence="6">CPCC 205716</strain>
    </source>
</reference>
<organism evidence="6 7">
    <name type="scientific">Herbiconiux gentiana</name>
    <dbReference type="NCBI Taxonomy" id="2970912"/>
    <lineage>
        <taxon>Bacteria</taxon>
        <taxon>Bacillati</taxon>
        <taxon>Actinomycetota</taxon>
        <taxon>Actinomycetes</taxon>
        <taxon>Micrococcales</taxon>
        <taxon>Microbacteriaceae</taxon>
        <taxon>Herbiconiux</taxon>
    </lineage>
</organism>
<evidence type="ECO:0000256" key="4">
    <source>
        <dbReference type="ARBA" id="ARBA00023136"/>
    </source>
</evidence>
<keyword evidence="3 5" id="KW-1133">Transmembrane helix</keyword>
<feature type="transmembrane region" description="Helical" evidence="5">
    <location>
        <begin position="112"/>
        <end position="131"/>
    </location>
</feature>
<comment type="subcellular location">
    <subcellularLocation>
        <location evidence="1">Membrane</location>
        <topology evidence="1">Multi-pass membrane protein</topology>
    </subcellularLocation>
</comment>
<keyword evidence="2 5" id="KW-0812">Transmembrane</keyword>
<feature type="transmembrane region" description="Helical" evidence="5">
    <location>
        <begin position="78"/>
        <end position="100"/>
    </location>
</feature>
<dbReference type="PANTHER" id="PTHR36974:SF1">
    <property type="entry name" value="DOXX FAMILY MEMBRANE PROTEIN"/>
    <property type="match status" value="1"/>
</dbReference>
<dbReference type="Proteomes" id="UP001165580">
    <property type="component" value="Unassembled WGS sequence"/>
</dbReference>
<evidence type="ECO:0000313" key="7">
    <source>
        <dbReference type="Proteomes" id="UP001165580"/>
    </source>
</evidence>
<feature type="transmembrane region" description="Helical" evidence="5">
    <location>
        <begin position="50"/>
        <end position="72"/>
    </location>
</feature>
<sequence>MDFMTSGVVLDVLRLLIAAVFVLMGVNHFVPRSARTMAAMIPPRIRGTGILAPLNLVYLTGVCEIAGGLGLVFPPTRIVAGIALVVFLAAVFPANAYAATRRERFGSLAVPFVPRLIAQIVLAGLILLVAFF</sequence>
<evidence type="ECO:0000313" key="6">
    <source>
        <dbReference type="EMBL" id="MCS5716367.1"/>
    </source>
</evidence>
<keyword evidence="4 5" id="KW-0472">Membrane</keyword>
<proteinExistence type="predicted"/>
<evidence type="ECO:0000256" key="3">
    <source>
        <dbReference type="ARBA" id="ARBA00022989"/>
    </source>
</evidence>
<comment type="caution">
    <text evidence="6">The sequence shown here is derived from an EMBL/GenBank/DDBJ whole genome shotgun (WGS) entry which is preliminary data.</text>
</comment>
<keyword evidence="7" id="KW-1185">Reference proteome</keyword>
<dbReference type="EMBL" id="JANTEZ010000011">
    <property type="protein sequence ID" value="MCS5716367.1"/>
    <property type="molecule type" value="Genomic_DNA"/>
</dbReference>
<dbReference type="PANTHER" id="PTHR36974">
    <property type="entry name" value="MEMBRANE PROTEIN-RELATED"/>
    <property type="match status" value="1"/>
</dbReference>
<dbReference type="InterPro" id="IPR032808">
    <property type="entry name" value="DoxX"/>
</dbReference>
<name>A0ABT2GJG1_9MICO</name>
<gene>
    <name evidence="6" type="ORF">NVV95_17610</name>
</gene>
<evidence type="ECO:0000256" key="2">
    <source>
        <dbReference type="ARBA" id="ARBA00022692"/>
    </source>
</evidence>
<evidence type="ECO:0000256" key="5">
    <source>
        <dbReference type="SAM" id="Phobius"/>
    </source>
</evidence>
<evidence type="ECO:0000256" key="1">
    <source>
        <dbReference type="ARBA" id="ARBA00004141"/>
    </source>
</evidence>
<accession>A0ABT2GJG1</accession>
<dbReference type="RefSeq" id="WP_259487874.1">
    <property type="nucleotide sequence ID" value="NZ_JANTEZ010000011.1"/>
</dbReference>
<feature type="transmembrane region" description="Helical" evidence="5">
    <location>
        <begin position="12"/>
        <end position="30"/>
    </location>
</feature>